<keyword evidence="4" id="KW-1185">Reference proteome</keyword>
<protein>
    <submittedName>
        <fullName evidence="3">NAD(P)-dependent dehydrogenase (Short-subunit alcohol dehydrogenase family)</fullName>
    </submittedName>
</protein>
<accession>A0A7Y9LQ23</accession>
<evidence type="ECO:0000256" key="1">
    <source>
        <dbReference type="ARBA" id="ARBA00006484"/>
    </source>
</evidence>
<dbReference type="PRINTS" id="PR00080">
    <property type="entry name" value="SDRFAMILY"/>
</dbReference>
<comment type="caution">
    <text evidence="3">The sequence shown here is derived from an EMBL/GenBank/DDBJ whole genome shotgun (WGS) entry which is preliminary data.</text>
</comment>
<organism evidence="3 4">
    <name type="scientific">Pigmentiphaga litoralis</name>
    <dbReference type="NCBI Taxonomy" id="516702"/>
    <lineage>
        <taxon>Bacteria</taxon>
        <taxon>Pseudomonadati</taxon>
        <taxon>Pseudomonadota</taxon>
        <taxon>Betaproteobacteria</taxon>
        <taxon>Burkholderiales</taxon>
        <taxon>Alcaligenaceae</taxon>
        <taxon>Pigmentiphaga</taxon>
    </lineage>
</organism>
<dbReference type="Pfam" id="PF00106">
    <property type="entry name" value="adh_short"/>
    <property type="match status" value="1"/>
</dbReference>
<gene>
    <name evidence="3" type="ORF">FHW18_004642</name>
</gene>
<reference evidence="3 4" key="1">
    <citation type="submission" date="2020-07" db="EMBL/GenBank/DDBJ databases">
        <title>Genomic Encyclopedia of Type Strains, Phase IV (KMG-V): Genome sequencing to study the core and pangenomes of soil and plant-associated prokaryotes.</title>
        <authorList>
            <person name="Whitman W."/>
        </authorList>
    </citation>
    <scope>NUCLEOTIDE SEQUENCE [LARGE SCALE GENOMIC DNA]</scope>
    <source>
        <strain evidence="3 4">SAS40</strain>
    </source>
</reference>
<dbReference type="RefSeq" id="WP_179589297.1">
    <property type="nucleotide sequence ID" value="NZ_JACBYR010000002.1"/>
</dbReference>
<evidence type="ECO:0000313" key="4">
    <source>
        <dbReference type="Proteomes" id="UP000542125"/>
    </source>
</evidence>
<dbReference type="InterPro" id="IPR002347">
    <property type="entry name" value="SDR_fam"/>
</dbReference>
<evidence type="ECO:0000313" key="3">
    <source>
        <dbReference type="EMBL" id="NYE85335.1"/>
    </source>
</evidence>
<dbReference type="InterPro" id="IPR050259">
    <property type="entry name" value="SDR"/>
</dbReference>
<dbReference type="EMBL" id="JACBYR010000002">
    <property type="protein sequence ID" value="NYE85335.1"/>
    <property type="molecule type" value="Genomic_DNA"/>
</dbReference>
<proteinExistence type="inferred from homology"/>
<dbReference type="PANTHER" id="PTHR42879">
    <property type="entry name" value="3-OXOACYL-(ACYL-CARRIER-PROTEIN) REDUCTASE"/>
    <property type="match status" value="1"/>
</dbReference>
<dbReference type="PRINTS" id="PR00081">
    <property type="entry name" value="GDHRDH"/>
</dbReference>
<sequence>MDLQLNGKRVLVTGASQGIGYACALAFAQEGATPIMAARDPAKLELAAAAIAAATGITPVCIPADLGEDGAAQRLADAAGEVDILVNNAGAIPGGSLDKVDDARWRAAWELKLYGYINLVRACLPAMQARRSGVIANIIGMAGAEPRNEYVAGSTANAALMAFTKAVGGASPRDNVRVFGVNPSQTRTQRIVSVSKDLAATRLGDSDRWEELTKGLPFGRLMEPEEVASMVVFCCSPRAAYLSGSVIDLDGGQANATPG</sequence>
<dbReference type="NCBIfam" id="NF004779">
    <property type="entry name" value="PRK06125.1"/>
    <property type="match status" value="1"/>
</dbReference>
<name>A0A7Y9LQ23_9BURK</name>
<dbReference type="Proteomes" id="UP000542125">
    <property type="component" value="Unassembled WGS sequence"/>
</dbReference>
<comment type="similarity">
    <text evidence="1 2">Belongs to the short-chain dehydrogenases/reductases (SDR) family.</text>
</comment>
<evidence type="ECO:0000256" key="2">
    <source>
        <dbReference type="RuleBase" id="RU000363"/>
    </source>
</evidence>
<dbReference type="AlphaFoldDB" id="A0A7Y9LQ23"/>
<dbReference type="SUPFAM" id="SSF51735">
    <property type="entry name" value="NAD(P)-binding Rossmann-fold domains"/>
    <property type="match status" value="1"/>
</dbReference>
<dbReference type="Gene3D" id="3.40.50.720">
    <property type="entry name" value="NAD(P)-binding Rossmann-like Domain"/>
    <property type="match status" value="1"/>
</dbReference>
<dbReference type="PANTHER" id="PTHR42879:SF6">
    <property type="entry name" value="NADPH-DEPENDENT REDUCTASE BACG"/>
    <property type="match status" value="1"/>
</dbReference>
<dbReference type="InterPro" id="IPR036291">
    <property type="entry name" value="NAD(P)-bd_dom_sf"/>
</dbReference>